<proteinExistence type="predicted"/>
<dbReference type="EnsemblPlants" id="TuG1812G0700005444.01.T01">
    <property type="protein sequence ID" value="TuG1812G0700005444.01.T01"/>
    <property type="gene ID" value="TuG1812G0700005444.01"/>
</dbReference>
<reference evidence="1" key="3">
    <citation type="submission" date="2022-06" db="UniProtKB">
        <authorList>
            <consortium name="EnsemblPlants"/>
        </authorList>
    </citation>
    <scope>IDENTIFICATION</scope>
</reference>
<keyword evidence="2" id="KW-1185">Reference proteome</keyword>
<dbReference type="Gramene" id="TuG1812G0700005444.01.T01">
    <property type="protein sequence ID" value="TuG1812G0700005444.01.T01"/>
    <property type="gene ID" value="TuG1812G0700005444.01"/>
</dbReference>
<reference evidence="2" key="1">
    <citation type="journal article" date="2013" name="Nature">
        <title>Draft genome of the wheat A-genome progenitor Triticum urartu.</title>
        <authorList>
            <person name="Ling H.Q."/>
            <person name="Zhao S."/>
            <person name="Liu D."/>
            <person name="Wang J."/>
            <person name="Sun H."/>
            <person name="Zhang C."/>
            <person name="Fan H."/>
            <person name="Li D."/>
            <person name="Dong L."/>
            <person name="Tao Y."/>
            <person name="Gao C."/>
            <person name="Wu H."/>
            <person name="Li Y."/>
            <person name="Cui Y."/>
            <person name="Guo X."/>
            <person name="Zheng S."/>
            <person name="Wang B."/>
            <person name="Yu K."/>
            <person name="Liang Q."/>
            <person name="Yang W."/>
            <person name="Lou X."/>
            <person name="Chen J."/>
            <person name="Feng M."/>
            <person name="Jian J."/>
            <person name="Zhang X."/>
            <person name="Luo G."/>
            <person name="Jiang Y."/>
            <person name="Liu J."/>
            <person name="Wang Z."/>
            <person name="Sha Y."/>
            <person name="Zhang B."/>
            <person name="Wu H."/>
            <person name="Tang D."/>
            <person name="Shen Q."/>
            <person name="Xue P."/>
            <person name="Zou S."/>
            <person name="Wang X."/>
            <person name="Liu X."/>
            <person name="Wang F."/>
            <person name="Yang Y."/>
            <person name="An X."/>
            <person name="Dong Z."/>
            <person name="Zhang K."/>
            <person name="Zhang X."/>
            <person name="Luo M.C."/>
            <person name="Dvorak J."/>
            <person name="Tong Y."/>
            <person name="Wang J."/>
            <person name="Yang H."/>
            <person name="Li Z."/>
            <person name="Wang D."/>
            <person name="Zhang A."/>
            <person name="Wang J."/>
        </authorList>
    </citation>
    <scope>NUCLEOTIDE SEQUENCE</scope>
    <source>
        <strain evidence="2">cv. G1812</strain>
    </source>
</reference>
<name>A0A8R7R575_TRIUA</name>
<evidence type="ECO:0000313" key="1">
    <source>
        <dbReference type="EnsemblPlants" id="TuG1812G0700005444.01.T01"/>
    </source>
</evidence>
<dbReference type="AlphaFoldDB" id="A0A8R7R575"/>
<dbReference type="Proteomes" id="UP000015106">
    <property type="component" value="Chromosome 7"/>
</dbReference>
<accession>A0A8R7R575</accession>
<reference evidence="1" key="2">
    <citation type="submission" date="2018-03" db="EMBL/GenBank/DDBJ databases">
        <title>The Triticum urartu genome reveals the dynamic nature of wheat genome evolution.</title>
        <authorList>
            <person name="Ling H."/>
            <person name="Ma B."/>
            <person name="Shi X."/>
            <person name="Liu H."/>
            <person name="Dong L."/>
            <person name="Sun H."/>
            <person name="Cao Y."/>
            <person name="Gao Q."/>
            <person name="Zheng S."/>
            <person name="Li Y."/>
            <person name="Yu Y."/>
            <person name="Du H."/>
            <person name="Qi M."/>
            <person name="Li Y."/>
            <person name="Yu H."/>
            <person name="Cui Y."/>
            <person name="Wang N."/>
            <person name="Chen C."/>
            <person name="Wu H."/>
            <person name="Zhao Y."/>
            <person name="Zhang J."/>
            <person name="Li Y."/>
            <person name="Zhou W."/>
            <person name="Zhang B."/>
            <person name="Hu W."/>
            <person name="Eijk M."/>
            <person name="Tang J."/>
            <person name="Witsenboer H."/>
            <person name="Zhao S."/>
            <person name="Li Z."/>
            <person name="Zhang A."/>
            <person name="Wang D."/>
            <person name="Liang C."/>
        </authorList>
    </citation>
    <scope>NUCLEOTIDE SEQUENCE [LARGE SCALE GENOMIC DNA]</scope>
    <source>
        <strain evidence="1">cv. G1812</strain>
    </source>
</reference>
<organism evidence="1 2">
    <name type="scientific">Triticum urartu</name>
    <name type="common">Red wild einkorn</name>
    <name type="synonym">Crithodium urartu</name>
    <dbReference type="NCBI Taxonomy" id="4572"/>
    <lineage>
        <taxon>Eukaryota</taxon>
        <taxon>Viridiplantae</taxon>
        <taxon>Streptophyta</taxon>
        <taxon>Embryophyta</taxon>
        <taxon>Tracheophyta</taxon>
        <taxon>Spermatophyta</taxon>
        <taxon>Magnoliopsida</taxon>
        <taxon>Liliopsida</taxon>
        <taxon>Poales</taxon>
        <taxon>Poaceae</taxon>
        <taxon>BOP clade</taxon>
        <taxon>Pooideae</taxon>
        <taxon>Triticodae</taxon>
        <taxon>Triticeae</taxon>
        <taxon>Triticinae</taxon>
        <taxon>Triticum</taxon>
    </lineage>
</organism>
<evidence type="ECO:0000313" key="2">
    <source>
        <dbReference type="Proteomes" id="UP000015106"/>
    </source>
</evidence>
<sequence>MYLEKNFRKELCTSAQRSFAQAESKIEKDMSRLLQRR</sequence>
<protein>
    <submittedName>
        <fullName evidence="1">Uncharacterized protein</fullName>
    </submittedName>
</protein>